<sequence>MFFIGKYRTKFQPIAPCKPSPIFDGNGKRTGEFSSEKMRTQAITEDGRLVELTSIPPQFVQLIDDAVKSRELLEFEKVNLAVLPRNGGGISTYLTLGEAVHVPAPVVVEVSE</sequence>
<proteinExistence type="predicted"/>
<organism evidence="1">
    <name type="scientific">Trueperella pyogenes</name>
    <dbReference type="NCBI Taxonomy" id="1661"/>
    <lineage>
        <taxon>Bacteria</taxon>
        <taxon>Bacillati</taxon>
        <taxon>Actinomycetota</taxon>
        <taxon>Actinomycetes</taxon>
        <taxon>Actinomycetales</taxon>
        <taxon>Actinomycetaceae</taxon>
        <taxon>Trueperella</taxon>
    </lineage>
</organism>
<reference evidence="1" key="1">
    <citation type="journal article" date="1998" name="J. Bacteriol.">
        <title>The Arcanobacterium (Actinomyces) pyogenes plasmid pAP1 is a member of the pIJ101/pJV1 family of rolling circle replication plasmids.</title>
        <authorList>
            <person name="Billington S.J."/>
            <person name="Jost B.H."/>
            <person name="Songer J.G."/>
        </authorList>
    </citation>
    <scope>NUCLEOTIDE SEQUENCE</scope>
    <source>
        <strain evidence="1">BBR1</strain>
        <plasmid evidence="1">pAP1</plasmid>
    </source>
</reference>
<keyword evidence="1" id="KW-0614">Plasmid</keyword>
<accession>P94172</accession>
<dbReference type="AlphaFoldDB" id="P94172"/>
<name>P94172_9ACTO</name>
<evidence type="ECO:0000313" key="1">
    <source>
        <dbReference type="EMBL" id="AAC46400.1"/>
    </source>
</evidence>
<dbReference type="EMBL" id="U83788">
    <property type="protein sequence ID" value="AAC46400.1"/>
    <property type="molecule type" value="Genomic_DNA"/>
</dbReference>
<dbReference type="RefSeq" id="WP_010890210.1">
    <property type="nucleotide sequence ID" value="NC_001787.1"/>
</dbReference>
<protein>
    <submittedName>
        <fullName evidence="1">Uncharacterized protein</fullName>
    </submittedName>
</protein>
<geneLocation type="plasmid" evidence="1">
    <name>pAP1</name>
</geneLocation>